<dbReference type="AlphaFoldDB" id="A0A6N0I434"/>
<dbReference type="EMBL" id="CP054550">
    <property type="protein sequence ID" value="QKQ29313.1"/>
    <property type="molecule type" value="Genomic_DNA"/>
</dbReference>
<sequence length="277" mass="33091">MFILGETTASNWPAIWSAIAAMFSFIVAFITLCITIKKNLNERKRKSPNIILTRKEYKINSDNHPSELHVLEWFNRFLKKWYRHNKLKYSLIVTSDQPLYDLHVSITPSKNNNINSLIDEIQKRYNKETSVVDTNNKLKSFNKFLFEYYYNEDTEYFGIKPATNETTLIYSINDREYHYYEKIDDILTIPFPKSIYSYIYAYYLEYKEKINNASLAITTFEKTFTFNLEISYFNKFESKTKLINDIIELKILKKIESDAIYIKIQNKLFKAKNLKNF</sequence>
<evidence type="ECO:0000313" key="3">
    <source>
        <dbReference type="Proteomes" id="UP000509636"/>
    </source>
</evidence>
<dbReference type="Proteomes" id="UP000509636">
    <property type="component" value="Chromosome"/>
</dbReference>
<feature type="transmembrane region" description="Helical" evidence="1">
    <location>
        <begin position="14"/>
        <end position="36"/>
    </location>
</feature>
<organism evidence="2 3">
    <name type="scientific">Staphylococcus hominis</name>
    <dbReference type="NCBI Taxonomy" id="1290"/>
    <lineage>
        <taxon>Bacteria</taxon>
        <taxon>Bacillati</taxon>
        <taxon>Bacillota</taxon>
        <taxon>Bacilli</taxon>
        <taxon>Bacillales</taxon>
        <taxon>Staphylococcaceae</taxon>
        <taxon>Staphylococcus</taxon>
    </lineage>
</organism>
<proteinExistence type="predicted"/>
<name>A0A6N0I434_STAHO</name>
<evidence type="ECO:0000313" key="2">
    <source>
        <dbReference type="EMBL" id="QKQ29313.1"/>
    </source>
</evidence>
<dbReference type="RefSeq" id="WP_077700448.1">
    <property type="nucleotide sequence ID" value="NZ_CP093539.1"/>
</dbReference>
<gene>
    <name evidence="2" type="ORF">FOB69_09800</name>
</gene>
<reference evidence="2 3" key="1">
    <citation type="submission" date="2019-09" db="EMBL/GenBank/DDBJ databases">
        <title>FDA dAtabase for Regulatory Grade micrObial Sequences (FDA-ARGOS): Supporting development and validation of Infectious Disease Dx tests.</title>
        <authorList>
            <person name="Sciortino C."/>
            <person name="Tallon L."/>
            <person name="Sadzewicz L."/>
            <person name="Vavikolanu K."/>
            <person name="Mehta A."/>
            <person name="Aluvathingal J."/>
            <person name="Nadendla S."/>
            <person name="Nandy P."/>
            <person name="Geyer C."/>
            <person name="Yan Y."/>
            <person name="Sichtig H."/>
        </authorList>
    </citation>
    <scope>NUCLEOTIDE SEQUENCE [LARGE SCALE GENOMIC DNA]</scope>
    <source>
        <strain evidence="2 3">FDAARGOS_661</strain>
    </source>
</reference>
<accession>A0A6N0I434</accession>
<keyword evidence="1" id="KW-1133">Transmembrane helix</keyword>
<evidence type="ECO:0000256" key="1">
    <source>
        <dbReference type="SAM" id="Phobius"/>
    </source>
</evidence>
<keyword evidence="1" id="KW-0812">Transmembrane</keyword>
<keyword evidence="1" id="KW-0472">Membrane</keyword>
<protein>
    <submittedName>
        <fullName evidence="2">Uncharacterized protein</fullName>
    </submittedName>
</protein>